<evidence type="ECO:0000313" key="6">
    <source>
        <dbReference type="EMBL" id="RRR72238.1"/>
    </source>
</evidence>
<protein>
    <recommendedName>
        <fullName evidence="3">Nuclease SbcCD subunit C</fullName>
    </recommendedName>
</protein>
<dbReference type="GO" id="GO:0016887">
    <property type="term" value="F:ATP hydrolysis activity"/>
    <property type="evidence" value="ECO:0007669"/>
    <property type="project" value="InterPro"/>
</dbReference>
<reference evidence="6 7" key="1">
    <citation type="submission" date="2018-12" db="EMBL/GenBank/DDBJ databases">
        <title>Genome Sequence of Candidatus Viridilinea halotolerans isolated from saline sulfide-rich spring.</title>
        <authorList>
            <person name="Grouzdev D.S."/>
            <person name="Burganskaya E.I."/>
            <person name="Krutkina M.S."/>
            <person name="Sukhacheva M.V."/>
            <person name="Gorlenko V.M."/>
        </authorList>
    </citation>
    <scope>NUCLEOTIDE SEQUENCE [LARGE SCALE GENOMIC DNA]</scope>
    <source>
        <strain evidence="6">Chok-6</strain>
    </source>
</reference>
<dbReference type="Pfam" id="PF13476">
    <property type="entry name" value="AAA_23"/>
    <property type="match status" value="1"/>
</dbReference>
<name>A0A426U060_9CHLR</name>
<gene>
    <name evidence="6" type="ORF">EI684_10355</name>
</gene>
<dbReference type="Gene3D" id="3.40.50.300">
    <property type="entry name" value="P-loop containing nucleotide triphosphate hydrolases"/>
    <property type="match status" value="1"/>
</dbReference>
<dbReference type="InterPro" id="IPR038729">
    <property type="entry name" value="Rad50/SbcC_AAA"/>
</dbReference>
<sequence length="131" mass="14584">MILTRLTLTNFGVFRGRHEFELRPTNEGAVLRPVVLFGGKNGAGKTTILEAIRLCLYGRGILGGRVRQADYDVYVRQRLHRSSTGTVAAGPMRTRAPPGTRTGQGCWPRRRARTTRRGRPTRVSGVPRARD</sequence>
<feature type="domain" description="Rad50/SbcC-type AAA" evidence="5">
    <location>
        <begin position="5"/>
        <end position="59"/>
    </location>
</feature>
<dbReference type="PANTHER" id="PTHR32114:SF2">
    <property type="entry name" value="ABC TRANSPORTER ABCH.3"/>
    <property type="match status" value="1"/>
</dbReference>
<dbReference type="InterPro" id="IPR027417">
    <property type="entry name" value="P-loop_NTPase"/>
</dbReference>
<comment type="subunit">
    <text evidence="2">Heterodimer of SbcC and SbcD.</text>
</comment>
<feature type="compositionally biased region" description="Basic residues" evidence="4">
    <location>
        <begin position="108"/>
        <end position="120"/>
    </location>
</feature>
<dbReference type="AlphaFoldDB" id="A0A426U060"/>
<dbReference type="PANTHER" id="PTHR32114">
    <property type="entry name" value="ABC TRANSPORTER ABCH.3"/>
    <property type="match status" value="1"/>
</dbReference>
<feature type="region of interest" description="Disordered" evidence="4">
    <location>
        <begin position="82"/>
        <end position="131"/>
    </location>
</feature>
<proteinExistence type="inferred from homology"/>
<evidence type="ECO:0000256" key="2">
    <source>
        <dbReference type="ARBA" id="ARBA00011322"/>
    </source>
</evidence>
<dbReference type="GO" id="GO:0006302">
    <property type="term" value="P:double-strand break repair"/>
    <property type="evidence" value="ECO:0007669"/>
    <property type="project" value="InterPro"/>
</dbReference>
<evidence type="ECO:0000256" key="4">
    <source>
        <dbReference type="SAM" id="MobiDB-lite"/>
    </source>
</evidence>
<feature type="compositionally biased region" description="Low complexity" evidence="4">
    <location>
        <begin position="121"/>
        <end position="131"/>
    </location>
</feature>
<evidence type="ECO:0000256" key="1">
    <source>
        <dbReference type="ARBA" id="ARBA00006930"/>
    </source>
</evidence>
<dbReference type="SUPFAM" id="SSF52540">
    <property type="entry name" value="P-loop containing nucleoside triphosphate hydrolases"/>
    <property type="match status" value="1"/>
</dbReference>
<evidence type="ECO:0000256" key="3">
    <source>
        <dbReference type="ARBA" id="ARBA00013368"/>
    </source>
</evidence>
<comment type="similarity">
    <text evidence="1">Belongs to the SMC family. SbcC subfamily.</text>
</comment>
<evidence type="ECO:0000259" key="5">
    <source>
        <dbReference type="Pfam" id="PF13476"/>
    </source>
</evidence>
<dbReference type="Proteomes" id="UP000280307">
    <property type="component" value="Unassembled WGS sequence"/>
</dbReference>
<organism evidence="6 7">
    <name type="scientific">Candidatus Viridilinea halotolerans</name>
    <dbReference type="NCBI Taxonomy" id="2491704"/>
    <lineage>
        <taxon>Bacteria</taxon>
        <taxon>Bacillati</taxon>
        <taxon>Chloroflexota</taxon>
        <taxon>Chloroflexia</taxon>
        <taxon>Chloroflexales</taxon>
        <taxon>Chloroflexineae</taxon>
        <taxon>Oscillochloridaceae</taxon>
        <taxon>Candidatus Viridilinea</taxon>
    </lineage>
</organism>
<accession>A0A426U060</accession>
<dbReference type="EMBL" id="RSAS01000404">
    <property type="protein sequence ID" value="RRR72238.1"/>
    <property type="molecule type" value="Genomic_DNA"/>
</dbReference>
<comment type="caution">
    <text evidence="6">The sequence shown here is derived from an EMBL/GenBank/DDBJ whole genome shotgun (WGS) entry which is preliminary data.</text>
</comment>
<evidence type="ECO:0000313" key="7">
    <source>
        <dbReference type="Proteomes" id="UP000280307"/>
    </source>
</evidence>